<accession>A0ACC6T8V6</accession>
<name>A0ACC6T8V6_9HYPH</name>
<organism evidence="1 2">
    <name type="scientific">Mesorhizobium australicum</name>
    <dbReference type="NCBI Taxonomy" id="536018"/>
    <lineage>
        <taxon>Bacteria</taxon>
        <taxon>Pseudomonadati</taxon>
        <taxon>Pseudomonadota</taxon>
        <taxon>Alphaproteobacteria</taxon>
        <taxon>Hyphomicrobiales</taxon>
        <taxon>Phyllobacteriaceae</taxon>
        <taxon>Mesorhizobium</taxon>
    </lineage>
</organism>
<evidence type="ECO:0000313" key="1">
    <source>
        <dbReference type="EMBL" id="MER9288336.1"/>
    </source>
</evidence>
<keyword evidence="2" id="KW-1185">Reference proteome</keyword>
<sequence>MTTDNKPPYQLTYDDAVDVWLRHWAGQYQHHIAAVYGVNPGRVNDVLKGRKHAGAEQVAASKRRAA</sequence>
<dbReference type="Proteomes" id="UP001480082">
    <property type="component" value="Unassembled WGS sequence"/>
</dbReference>
<proteinExistence type="predicted"/>
<dbReference type="EMBL" id="JAMYRI010000034">
    <property type="protein sequence ID" value="MER9288336.1"/>
    <property type="molecule type" value="Genomic_DNA"/>
</dbReference>
<comment type="caution">
    <text evidence="1">The sequence shown here is derived from an EMBL/GenBank/DDBJ whole genome shotgun (WGS) entry which is preliminary data.</text>
</comment>
<reference evidence="1 2" key="1">
    <citation type="journal article" date="2024" name="Proc. Natl. Acad. Sci. U.S.A.">
        <title>The evolutionary genomics of adaptation to stress in wild rhizobium bacteria.</title>
        <authorList>
            <person name="Kehlet-Delgado H."/>
            <person name="Montoya A.P."/>
            <person name="Jensen K.T."/>
            <person name="Wendlandt C.E."/>
            <person name="Dexheimer C."/>
            <person name="Roberts M."/>
            <person name="Torres Martinez L."/>
            <person name="Friesen M.L."/>
            <person name="Griffitts J.S."/>
            <person name="Porter S.S."/>
        </authorList>
    </citation>
    <scope>NUCLEOTIDE SEQUENCE [LARGE SCALE GENOMIC DNA]</scope>
    <source>
        <strain evidence="1 2">M0468</strain>
    </source>
</reference>
<protein>
    <submittedName>
        <fullName evidence="1">Uncharacterized protein</fullName>
    </submittedName>
</protein>
<evidence type="ECO:0000313" key="2">
    <source>
        <dbReference type="Proteomes" id="UP001480082"/>
    </source>
</evidence>
<gene>
    <name evidence="1" type="ORF">NKI81_31375</name>
</gene>